<dbReference type="GO" id="GO:0036297">
    <property type="term" value="P:interstrand cross-link repair"/>
    <property type="evidence" value="ECO:0007669"/>
    <property type="project" value="InterPro"/>
</dbReference>
<evidence type="ECO:0000259" key="3">
    <source>
        <dbReference type="Pfam" id="PF21170"/>
    </source>
</evidence>
<comment type="subcellular location">
    <subcellularLocation>
        <location evidence="1">Nucleus</location>
    </subcellularLocation>
</comment>
<keyword evidence="1" id="KW-0234">DNA repair</keyword>
<feature type="region of interest" description="Disordered" evidence="2">
    <location>
        <begin position="1"/>
        <end position="25"/>
    </location>
</feature>
<dbReference type="Pfam" id="PF21170">
    <property type="entry name" value="FAN1_TPR"/>
    <property type="match status" value="1"/>
</dbReference>
<dbReference type="STRING" id="307972.A0A2G8LPJ1"/>
<dbReference type="GO" id="GO:0046872">
    <property type="term" value="F:metal ion binding"/>
    <property type="evidence" value="ECO:0007669"/>
    <property type="project" value="UniProtKB-KW"/>
</dbReference>
<keyword evidence="1" id="KW-0378">Hydrolase</keyword>
<comment type="similarity">
    <text evidence="1">Belongs to the FAN1 family.</text>
</comment>
<keyword evidence="1" id="KW-0464">Manganese</keyword>
<dbReference type="EMBL" id="MRZV01000017">
    <property type="protein sequence ID" value="PIK62176.1"/>
    <property type="molecule type" value="Genomic_DNA"/>
</dbReference>
<protein>
    <recommendedName>
        <fullName evidence="1">Fanconi-associated nuclease</fullName>
        <ecNumber evidence="1">3.1.4.1</ecNumber>
    </recommendedName>
</protein>
<evidence type="ECO:0000313" key="5">
    <source>
        <dbReference type="Proteomes" id="UP000230750"/>
    </source>
</evidence>
<evidence type="ECO:0000256" key="2">
    <source>
        <dbReference type="SAM" id="MobiDB-lite"/>
    </source>
</evidence>
<organism evidence="4 5">
    <name type="scientific">Stichopus japonicus</name>
    <name type="common">Sea cucumber</name>
    <dbReference type="NCBI Taxonomy" id="307972"/>
    <lineage>
        <taxon>Eukaryota</taxon>
        <taxon>Metazoa</taxon>
        <taxon>Echinodermata</taxon>
        <taxon>Eleutherozoa</taxon>
        <taxon>Echinozoa</taxon>
        <taxon>Holothuroidea</taxon>
        <taxon>Aspidochirotacea</taxon>
        <taxon>Aspidochirotida</taxon>
        <taxon>Stichopodidae</taxon>
        <taxon>Apostichopus</taxon>
    </lineage>
</organism>
<dbReference type="InterPro" id="IPR049126">
    <property type="entry name" value="FAN1-like_TPR"/>
</dbReference>
<reference evidence="4 5" key="1">
    <citation type="journal article" date="2017" name="PLoS Biol.">
        <title>The sea cucumber genome provides insights into morphological evolution and visceral regeneration.</title>
        <authorList>
            <person name="Zhang X."/>
            <person name="Sun L."/>
            <person name="Yuan J."/>
            <person name="Sun Y."/>
            <person name="Gao Y."/>
            <person name="Zhang L."/>
            <person name="Li S."/>
            <person name="Dai H."/>
            <person name="Hamel J.F."/>
            <person name="Liu C."/>
            <person name="Yu Y."/>
            <person name="Liu S."/>
            <person name="Lin W."/>
            <person name="Guo K."/>
            <person name="Jin S."/>
            <person name="Xu P."/>
            <person name="Storey K.B."/>
            <person name="Huan P."/>
            <person name="Zhang T."/>
            <person name="Zhou Y."/>
            <person name="Zhang J."/>
            <person name="Lin C."/>
            <person name="Li X."/>
            <person name="Xing L."/>
            <person name="Huo D."/>
            <person name="Sun M."/>
            <person name="Wang L."/>
            <person name="Mercier A."/>
            <person name="Li F."/>
            <person name="Yang H."/>
            <person name="Xiang J."/>
        </authorList>
    </citation>
    <scope>NUCLEOTIDE SEQUENCE [LARGE SCALE GENOMIC DNA]</scope>
    <source>
        <strain evidence="4">Shaxun</strain>
        <tissue evidence="4">Muscle</tissue>
    </source>
</reference>
<dbReference type="InterPro" id="IPR033315">
    <property type="entry name" value="Fan1-like"/>
</dbReference>
<name>A0A2G8LPJ1_STIJA</name>
<dbReference type="CDD" id="cd22326">
    <property type="entry name" value="FAN1-like"/>
    <property type="match status" value="1"/>
</dbReference>
<comment type="caution">
    <text evidence="4">The sequence shown here is derived from an EMBL/GenBank/DDBJ whole genome shotgun (WGS) entry which is preliminary data.</text>
</comment>
<sequence>MTGKSPPESHLSSTRSSPTKSPHKAKEPYYVSNFKFVLNTVLGNEGDQNFSLRKICRLSTFSMSCQINMLLFLSDEGQQVYIRIFQRKLAWLRISKLQYPRIAEDLAPFAEEVCKKGLFLCESEMNDLDEVLRQLPAPDIKLLTRDLKSQAVPWALHQTLSGASSCVYSHLSSLQSSAHDRCEENASGGQNQLQALVVNFGRVIYPAYKINRTRKIFRGRDDLIRYETALQYEHDILGALSTNDFVLAMKLWQAAKSTHMELMEDDDIKQIREEWKSDGKMREELDEMHMLPRLHANEDIQSDHSADLSLNGIEDSPQTACGHLKKLTIRCLQTCGALPCFLQHFTAPSVYEHIHYLGVEILQKQRRYGEAVEELKQALLSCEFRKDSRGSRWDRLALNLDQHLKDPNQALDAILEGLADEHVQTGHRLALEQRAEKILNATSNKKLAKRRKEEFNLHPLTVKDLPSITIQGKILPYTGPGIKNTFFRESSEELEEGVELCPVEQVAIDYYLRNGYTHGKHGEGSTFCTIIFLLFWDEIFMDLPDVFSYPYQSGPLDLRTQDFFPNREEVLKKKLDELRKADEESLQNWLQEVWTEHEGEACAGVNWDLFTLDEAKDLLGCMGGPFISATAGRLLRSHRHCRGDVRGQSPVTVSATNRFYGSSSLSLSAVMLKFVMCKLLKLCLRMKLVNPLPLKFQMETIFSSLSYACRAAEQKFETQTTPESSNAYKQITKKTTSIAKEITVKITTKKENACEA</sequence>
<dbReference type="GO" id="GO:0017108">
    <property type="term" value="F:5'-flap endonuclease activity"/>
    <property type="evidence" value="ECO:0007669"/>
    <property type="project" value="TreeGrafter"/>
</dbReference>
<comment type="catalytic activity">
    <reaction evidence="1">
        <text>Hydrolytically removes 5'-nucleotides successively from the 3'-hydroxy termini of 3'-hydroxy-terminated oligonucleotides.</text>
        <dbReference type="EC" id="3.1.4.1"/>
    </reaction>
</comment>
<accession>A0A2G8LPJ1</accession>
<dbReference type="GO" id="GO:0004528">
    <property type="term" value="F:phosphodiesterase I activity"/>
    <property type="evidence" value="ECO:0007669"/>
    <property type="project" value="UniProtKB-EC"/>
</dbReference>
<keyword evidence="1" id="KW-0227">DNA damage</keyword>
<gene>
    <name evidence="4" type="ORF">BSL78_00898</name>
</gene>
<dbReference type="Proteomes" id="UP000230750">
    <property type="component" value="Unassembled WGS sequence"/>
</dbReference>
<dbReference type="OrthoDB" id="76364at2759"/>
<dbReference type="GO" id="GO:0008409">
    <property type="term" value="F:5'-3' exonuclease activity"/>
    <property type="evidence" value="ECO:0007669"/>
    <property type="project" value="TreeGrafter"/>
</dbReference>
<evidence type="ECO:0000313" key="4">
    <source>
        <dbReference type="EMBL" id="PIK62176.1"/>
    </source>
</evidence>
<dbReference type="GO" id="GO:0005634">
    <property type="term" value="C:nucleus"/>
    <property type="evidence" value="ECO:0007669"/>
    <property type="project" value="UniProtKB-SubCell"/>
</dbReference>
<keyword evidence="1" id="KW-0539">Nucleus</keyword>
<keyword evidence="1" id="KW-0460">Magnesium</keyword>
<keyword evidence="1" id="KW-0479">Metal-binding</keyword>
<dbReference type="PANTHER" id="PTHR15749:SF4">
    <property type="entry name" value="FANCONI-ASSOCIATED NUCLEASE 1"/>
    <property type="match status" value="1"/>
</dbReference>
<dbReference type="InterPro" id="IPR049132">
    <property type="entry name" value="FAN1-like_euk"/>
</dbReference>
<keyword evidence="5" id="KW-1185">Reference proteome</keyword>
<dbReference type="PANTHER" id="PTHR15749">
    <property type="entry name" value="FANCONI-ASSOCIATED NUCLEASE 1"/>
    <property type="match status" value="1"/>
</dbReference>
<dbReference type="GO" id="GO:0070336">
    <property type="term" value="F:flap-structured DNA binding"/>
    <property type="evidence" value="ECO:0007669"/>
    <property type="project" value="TreeGrafter"/>
</dbReference>
<proteinExistence type="inferred from homology"/>
<dbReference type="EC" id="3.1.4.1" evidence="1"/>
<dbReference type="AlphaFoldDB" id="A0A2G8LPJ1"/>
<comment type="cofactor">
    <cofactor evidence="1">
        <name>Mg(2+)</name>
        <dbReference type="ChEBI" id="CHEBI:18420"/>
    </cofactor>
    <cofactor evidence="1">
        <name>Mn(2+)</name>
        <dbReference type="ChEBI" id="CHEBI:29035"/>
    </cofactor>
</comment>
<comment type="function">
    <text evidence="1">Nuclease required for the repair of DNA interstrand cross-links (ICL). Acts as a 5'-3' exonuclease that anchors at a cut end of DNA and cleaves DNA successively at every third nucleotide, allowing to excise an ICL from one strand through flanking incisions.</text>
</comment>
<keyword evidence="1" id="KW-0540">Nuclease</keyword>
<evidence type="ECO:0000256" key="1">
    <source>
        <dbReference type="RuleBase" id="RU365033"/>
    </source>
</evidence>
<feature type="domain" description="Fanconi-associated nuclease 1-like TPR" evidence="3">
    <location>
        <begin position="330"/>
        <end position="438"/>
    </location>
</feature>
<feature type="compositionally biased region" description="Polar residues" evidence="2">
    <location>
        <begin position="10"/>
        <end position="20"/>
    </location>
</feature>